<dbReference type="InterPro" id="IPR016181">
    <property type="entry name" value="Acyl_CoA_acyltransferase"/>
</dbReference>
<keyword evidence="2" id="KW-0808">Transferase</keyword>
<dbReference type="STRING" id="582672.SAMN05216360_12611"/>
<protein>
    <submittedName>
        <fullName evidence="2">Acetyltransferase (GNAT) domain-containing protein</fullName>
    </submittedName>
</protein>
<feature type="domain" description="BioF2-like acetyltransferase" evidence="1">
    <location>
        <begin position="159"/>
        <end position="279"/>
    </location>
</feature>
<dbReference type="SUPFAM" id="SSF55729">
    <property type="entry name" value="Acyl-CoA N-acyltransferases (Nat)"/>
    <property type="match status" value="1"/>
</dbReference>
<evidence type="ECO:0000259" key="1">
    <source>
        <dbReference type="Pfam" id="PF13480"/>
    </source>
</evidence>
<keyword evidence="3" id="KW-1185">Reference proteome</keyword>
<dbReference type="RefSeq" id="WP_091722307.1">
    <property type="nucleotide sequence ID" value="NZ_FNHS01000026.1"/>
</dbReference>
<dbReference type="Gene3D" id="3.40.630.30">
    <property type="match status" value="1"/>
</dbReference>
<dbReference type="OrthoDB" id="9808687at2"/>
<accession>A0A1H0KCQ5</accession>
<dbReference type="EMBL" id="FNHS01000026">
    <property type="protein sequence ID" value="SDO53522.1"/>
    <property type="molecule type" value="Genomic_DNA"/>
</dbReference>
<reference evidence="3" key="1">
    <citation type="submission" date="2016-10" db="EMBL/GenBank/DDBJ databases">
        <authorList>
            <person name="Varghese N."/>
            <person name="Submissions S."/>
        </authorList>
    </citation>
    <scope>NUCLEOTIDE SEQUENCE [LARGE SCALE GENOMIC DNA]</scope>
    <source>
        <strain evidence="3">BL47</strain>
    </source>
</reference>
<organism evidence="2 3">
    <name type="scientific">Methylobacterium phyllostachyos</name>
    <dbReference type="NCBI Taxonomy" id="582672"/>
    <lineage>
        <taxon>Bacteria</taxon>
        <taxon>Pseudomonadati</taxon>
        <taxon>Pseudomonadota</taxon>
        <taxon>Alphaproteobacteria</taxon>
        <taxon>Hyphomicrobiales</taxon>
        <taxon>Methylobacteriaceae</taxon>
        <taxon>Methylobacterium</taxon>
    </lineage>
</organism>
<evidence type="ECO:0000313" key="3">
    <source>
        <dbReference type="Proteomes" id="UP000198704"/>
    </source>
</evidence>
<dbReference type="Proteomes" id="UP000198704">
    <property type="component" value="Unassembled WGS sequence"/>
</dbReference>
<dbReference type="Pfam" id="PF13480">
    <property type="entry name" value="Acetyltransf_6"/>
    <property type="match status" value="1"/>
</dbReference>
<dbReference type="AlphaFoldDB" id="A0A1H0KCQ5"/>
<proteinExistence type="predicted"/>
<name>A0A1H0KCQ5_9HYPH</name>
<evidence type="ECO:0000313" key="2">
    <source>
        <dbReference type="EMBL" id="SDO53522.1"/>
    </source>
</evidence>
<dbReference type="InterPro" id="IPR038740">
    <property type="entry name" value="BioF2-like_GNAT_dom"/>
</dbReference>
<gene>
    <name evidence="2" type="ORF">SAMN05216360_12611</name>
</gene>
<sequence length="312" mass="35104">MIEVIPYTHDRAIEWNTFNISARNGHFLFDRAFMEYHADRYVDSSLLVFSDNELVALLPGNRVGSDVVSHGGLTFGGLVLSERATAPRVIAILQEIMTYWRRCGVSGLTYKAVPHIYHRRPTEEDLYALTRLGARLVRRDLTTTIDLRAPGRRGSRRVRGARTARRAGLQVGRSERWSDYWALLHATLEERHGVAPTHSLDEIVRLADLFPDNIRLFVAEEAGVVVAGTVIFETQTVAHAQYIATGLRGRETGALDLVFEETIARYVSEKRFFDFGISTTDAGRVLNEGLVCQKEEFGGSSVVHDVYRLDLI</sequence>
<dbReference type="GO" id="GO:0016740">
    <property type="term" value="F:transferase activity"/>
    <property type="evidence" value="ECO:0007669"/>
    <property type="project" value="UniProtKB-KW"/>
</dbReference>